<name>A0A1Q8XHJ3_9ACTO</name>
<dbReference type="EMBL" id="MSKW01000002">
    <property type="protein sequence ID" value="OLO79754.1"/>
    <property type="molecule type" value="Genomic_DNA"/>
</dbReference>
<evidence type="ECO:0000313" key="2">
    <source>
        <dbReference type="EMBL" id="OLO79754.1"/>
    </source>
</evidence>
<proteinExistence type="predicted"/>
<accession>A0A1Q8XHJ3</accession>
<comment type="caution">
    <text evidence="2">The sequence shown here is derived from an EMBL/GenBank/DDBJ whole genome shotgun (WGS) entry which is preliminary data.</text>
</comment>
<protein>
    <submittedName>
        <fullName evidence="2">Uncharacterized protein</fullName>
    </submittedName>
</protein>
<feature type="region of interest" description="Disordered" evidence="1">
    <location>
        <begin position="1"/>
        <end position="52"/>
    </location>
</feature>
<reference evidence="2 3" key="1">
    <citation type="submission" date="2016-12" db="EMBL/GenBank/DDBJ databases">
        <title>Genomic comparison of strains in the 'Actinomyces naeslundii' group.</title>
        <authorList>
            <person name="Mughal S.R."/>
            <person name="Do T."/>
            <person name="Gilbert S.C."/>
            <person name="Witherden E.A."/>
            <person name="Didelot X."/>
            <person name="Beighton D."/>
        </authorList>
    </citation>
    <scope>NUCLEOTIDE SEQUENCE [LARGE SCALE GENOMIC DNA]</scope>
    <source>
        <strain evidence="2 3">G53E</strain>
    </source>
</reference>
<sequence>MLAAASGLEDSWRGLVRPALSPPRRGAGEELDAPLDVDGRLGREGAPAPLPGSLGVLGAEALRGRLAGAAGPACSVP</sequence>
<evidence type="ECO:0000256" key="1">
    <source>
        <dbReference type="SAM" id="MobiDB-lite"/>
    </source>
</evidence>
<dbReference type="Proteomes" id="UP000186769">
    <property type="component" value="Unassembled WGS sequence"/>
</dbReference>
<organism evidence="2 3">
    <name type="scientific">Actinomyces oris</name>
    <dbReference type="NCBI Taxonomy" id="544580"/>
    <lineage>
        <taxon>Bacteria</taxon>
        <taxon>Bacillati</taxon>
        <taxon>Actinomycetota</taxon>
        <taxon>Actinomycetes</taxon>
        <taxon>Actinomycetales</taxon>
        <taxon>Actinomycetaceae</taxon>
        <taxon>Actinomyces</taxon>
    </lineage>
</organism>
<gene>
    <name evidence="2" type="ORF">BKH15_01580</name>
</gene>
<evidence type="ECO:0000313" key="3">
    <source>
        <dbReference type="Proteomes" id="UP000186769"/>
    </source>
</evidence>
<dbReference type="AlphaFoldDB" id="A0A1Q8XHJ3"/>